<dbReference type="Gene3D" id="1.10.630.10">
    <property type="entry name" value="Cytochrome P450"/>
    <property type="match status" value="1"/>
</dbReference>
<evidence type="ECO:0000256" key="5">
    <source>
        <dbReference type="ARBA" id="ARBA00023002"/>
    </source>
</evidence>
<keyword evidence="4 8" id="KW-0479">Metal-binding</keyword>
<comment type="cofactor">
    <cofactor evidence="1 8">
        <name>heme</name>
        <dbReference type="ChEBI" id="CHEBI:30413"/>
    </cofactor>
</comment>
<dbReference type="InterPro" id="IPR001128">
    <property type="entry name" value="Cyt_P450"/>
</dbReference>
<dbReference type="EMBL" id="CAMGYJ010000008">
    <property type="protein sequence ID" value="CAI0454850.1"/>
    <property type="molecule type" value="Genomic_DNA"/>
</dbReference>
<dbReference type="CDD" id="cd11064">
    <property type="entry name" value="CYP86A"/>
    <property type="match status" value="1"/>
</dbReference>
<dbReference type="AlphaFoldDB" id="A0AAV0N8L8"/>
<evidence type="ECO:0000256" key="4">
    <source>
        <dbReference type="ARBA" id="ARBA00022723"/>
    </source>
</evidence>
<dbReference type="PRINTS" id="PR00385">
    <property type="entry name" value="P450"/>
</dbReference>
<dbReference type="GO" id="GO:0005506">
    <property type="term" value="F:iron ion binding"/>
    <property type="evidence" value="ECO:0007669"/>
    <property type="project" value="InterPro"/>
</dbReference>
<dbReference type="Pfam" id="PF00067">
    <property type="entry name" value="p450"/>
    <property type="match status" value="1"/>
</dbReference>
<keyword evidence="7" id="KW-0503">Monooxygenase</keyword>
<gene>
    <name evidence="9" type="ORF">LITE_LOCUS32128</name>
</gene>
<evidence type="ECO:0000256" key="6">
    <source>
        <dbReference type="ARBA" id="ARBA00023004"/>
    </source>
</evidence>
<name>A0AAV0N8L8_9ROSI</name>
<organism evidence="9 10">
    <name type="scientific">Linum tenue</name>
    <dbReference type="NCBI Taxonomy" id="586396"/>
    <lineage>
        <taxon>Eukaryota</taxon>
        <taxon>Viridiplantae</taxon>
        <taxon>Streptophyta</taxon>
        <taxon>Embryophyta</taxon>
        <taxon>Tracheophyta</taxon>
        <taxon>Spermatophyta</taxon>
        <taxon>Magnoliopsida</taxon>
        <taxon>eudicotyledons</taxon>
        <taxon>Gunneridae</taxon>
        <taxon>Pentapetalae</taxon>
        <taxon>rosids</taxon>
        <taxon>fabids</taxon>
        <taxon>Malpighiales</taxon>
        <taxon>Linaceae</taxon>
        <taxon>Linum</taxon>
    </lineage>
</organism>
<dbReference type="InterPro" id="IPR036396">
    <property type="entry name" value="Cyt_P450_sf"/>
</dbReference>
<evidence type="ECO:0008006" key="11">
    <source>
        <dbReference type="Google" id="ProtNLM"/>
    </source>
</evidence>
<evidence type="ECO:0000256" key="7">
    <source>
        <dbReference type="ARBA" id="ARBA00023033"/>
    </source>
</evidence>
<feature type="binding site" description="axial binding residue" evidence="8">
    <location>
        <position position="483"/>
    </location>
    <ligand>
        <name>heme</name>
        <dbReference type="ChEBI" id="CHEBI:30413"/>
    </ligand>
    <ligandPart>
        <name>Fe</name>
        <dbReference type="ChEBI" id="CHEBI:18248"/>
    </ligandPart>
</feature>
<evidence type="ECO:0000313" key="10">
    <source>
        <dbReference type="Proteomes" id="UP001154282"/>
    </source>
</evidence>
<dbReference type="Proteomes" id="UP001154282">
    <property type="component" value="Unassembled WGS sequence"/>
</dbReference>
<keyword evidence="6 8" id="KW-0408">Iron</keyword>
<dbReference type="GO" id="GO:0016705">
    <property type="term" value="F:oxidoreductase activity, acting on paired donors, with incorporation or reduction of molecular oxygen"/>
    <property type="evidence" value="ECO:0007669"/>
    <property type="project" value="InterPro"/>
</dbReference>
<dbReference type="PRINTS" id="PR00463">
    <property type="entry name" value="EP450I"/>
</dbReference>
<protein>
    <recommendedName>
        <fullName evidence="11">Cytochrome P450</fullName>
    </recommendedName>
</protein>
<dbReference type="InterPro" id="IPR002401">
    <property type="entry name" value="Cyt_P450_E_grp-I"/>
</dbReference>
<dbReference type="SUPFAM" id="SSF48264">
    <property type="entry name" value="Cytochrome P450"/>
    <property type="match status" value="1"/>
</dbReference>
<dbReference type="PANTHER" id="PTHR24296">
    <property type="entry name" value="CYTOCHROME P450"/>
    <property type="match status" value="1"/>
</dbReference>
<comment type="similarity">
    <text evidence="2">Belongs to the cytochrome P450 family.</text>
</comment>
<sequence length="540" mass="61337">MPLLLLLITSFLSLLLLYTIITIRKKSSSSSLPNWPLLGMLPSLLWNLSNLHDFATRILKAHGGTFAFRGPSFTNLDFIVTSDPANVHHIVTKNFSNYPKGPELKAIMEPFGEVIFNTDGDSWKTKKDIILSLIKTAGFERLLMTTLRHKLADSLIPVLDHAARNHDDVVLDMQDVMKRFTFDLTCLLLLGIDPECLSTSFPRVPCAEAFDVIEEAIVYRHCVPPWVWKLQRWLHVGWEGKTVKAEECLNAFLEERIRVKMVEKQAKESSLNDDGDDNYDLLMKLIVETERLMGAACYSSKGEKFVRETVVSLMVAGRDTIAVALSWFFWLVTTNPGVEEKILEELDRVVITQTVGESGEEQGIFSSIEELNKMVYLHGAISETLRLYPSVPNEPKQSMEADVLPSGHAVGKNTRILVSIYSMGRMEEVWGKDWMEFKPERWISERTEGNNIINDDDVDKKKKCTIHVPSYKFAAFLAGPRSCPGRKIAFMQLKNIASCVLRRYKIVVVDDHPVLPLPSIMMFMKYGLKVRVLSRKPENK</sequence>
<keyword evidence="10" id="KW-1185">Reference proteome</keyword>
<evidence type="ECO:0000256" key="3">
    <source>
        <dbReference type="ARBA" id="ARBA00022617"/>
    </source>
</evidence>
<accession>A0AAV0N8L8</accession>
<keyword evidence="5" id="KW-0560">Oxidoreductase</keyword>
<evidence type="ECO:0000256" key="2">
    <source>
        <dbReference type="ARBA" id="ARBA00010617"/>
    </source>
</evidence>
<evidence type="ECO:0000256" key="1">
    <source>
        <dbReference type="ARBA" id="ARBA00001971"/>
    </source>
</evidence>
<evidence type="ECO:0000313" key="9">
    <source>
        <dbReference type="EMBL" id="CAI0454850.1"/>
    </source>
</evidence>
<proteinExistence type="inferred from homology"/>
<dbReference type="GO" id="GO:0004497">
    <property type="term" value="F:monooxygenase activity"/>
    <property type="evidence" value="ECO:0007669"/>
    <property type="project" value="UniProtKB-KW"/>
</dbReference>
<comment type="caution">
    <text evidence="9">The sequence shown here is derived from an EMBL/GenBank/DDBJ whole genome shotgun (WGS) entry which is preliminary data.</text>
</comment>
<evidence type="ECO:0000256" key="8">
    <source>
        <dbReference type="PIRSR" id="PIRSR602401-1"/>
    </source>
</evidence>
<dbReference type="GO" id="GO:0020037">
    <property type="term" value="F:heme binding"/>
    <property type="evidence" value="ECO:0007669"/>
    <property type="project" value="InterPro"/>
</dbReference>
<keyword evidence="3 8" id="KW-0349">Heme</keyword>
<reference evidence="9" key="1">
    <citation type="submission" date="2022-08" db="EMBL/GenBank/DDBJ databases">
        <authorList>
            <person name="Gutierrez-Valencia J."/>
        </authorList>
    </citation>
    <scope>NUCLEOTIDE SEQUENCE</scope>
</reference>